<dbReference type="Proteomes" id="UP001151760">
    <property type="component" value="Unassembled WGS sequence"/>
</dbReference>
<sequence length="275" mass="29873">MSSTEAEYIVAAKASMEAVWMRKFIDGLEDVMSSKKIPMEMLCDNAHAIAIANDPKIIRGSRHYQRKYHYICEVIQAGEIFLKKVHTGDNLADPFTKPMPLRYLLTPLSCNYGSIDDVARQFVNVASRGWSFASAVPGPMTHLVASLAPDSANSCVMQGASCTQRKVSMVLFVLPSILLLVVIVVTVVIVVVILVVVVVAIVGVVVVVVVGSSVSSIIKLSFVIVDSFSCYWSSACLGVLVSIYHVSSLCFQSSSNTISNYLPNGILSHSWCCRC</sequence>
<keyword evidence="1" id="KW-1133">Transmembrane helix</keyword>
<feature type="transmembrane region" description="Helical" evidence="1">
    <location>
        <begin position="222"/>
        <end position="246"/>
    </location>
</feature>
<keyword evidence="1" id="KW-0812">Transmembrane</keyword>
<evidence type="ECO:0000313" key="3">
    <source>
        <dbReference type="Proteomes" id="UP001151760"/>
    </source>
</evidence>
<evidence type="ECO:0000256" key="1">
    <source>
        <dbReference type="SAM" id="Phobius"/>
    </source>
</evidence>
<reference evidence="2" key="2">
    <citation type="submission" date="2022-01" db="EMBL/GenBank/DDBJ databases">
        <authorList>
            <person name="Yamashiro T."/>
            <person name="Shiraishi A."/>
            <person name="Satake H."/>
            <person name="Nakayama K."/>
        </authorList>
    </citation>
    <scope>NUCLEOTIDE SEQUENCE</scope>
</reference>
<accession>A0ABQ5H061</accession>
<dbReference type="CDD" id="cd09272">
    <property type="entry name" value="RNase_HI_RT_Ty1"/>
    <property type="match status" value="1"/>
</dbReference>
<protein>
    <submittedName>
        <fullName evidence="2">Uncharacterized protein</fullName>
    </submittedName>
</protein>
<evidence type="ECO:0000313" key="2">
    <source>
        <dbReference type="EMBL" id="GJT81276.1"/>
    </source>
</evidence>
<reference evidence="2" key="1">
    <citation type="journal article" date="2022" name="Int. J. Mol. Sci.">
        <title>Draft Genome of Tanacetum Coccineum: Genomic Comparison of Closely Related Tanacetum-Family Plants.</title>
        <authorList>
            <person name="Yamashiro T."/>
            <person name="Shiraishi A."/>
            <person name="Nakayama K."/>
            <person name="Satake H."/>
        </authorList>
    </citation>
    <scope>NUCLEOTIDE SEQUENCE</scope>
</reference>
<comment type="caution">
    <text evidence="2">The sequence shown here is derived from an EMBL/GenBank/DDBJ whole genome shotgun (WGS) entry which is preliminary data.</text>
</comment>
<name>A0ABQ5H061_9ASTR</name>
<keyword evidence="1" id="KW-0472">Membrane</keyword>
<proteinExistence type="predicted"/>
<keyword evidence="3" id="KW-1185">Reference proteome</keyword>
<gene>
    <name evidence="2" type="ORF">Tco_1055618</name>
</gene>
<dbReference type="EMBL" id="BQNB010019068">
    <property type="protein sequence ID" value="GJT81276.1"/>
    <property type="molecule type" value="Genomic_DNA"/>
</dbReference>
<organism evidence="2 3">
    <name type="scientific">Tanacetum coccineum</name>
    <dbReference type="NCBI Taxonomy" id="301880"/>
    <lineage>
        <taxon>Eukaryota</taxon>
        <taxon>Viridiplantae</taxon>
        <taxon>Streptophyta</taxon>
        <taxon>Embryophyta</taxon>
        <taxon>Tracheophyta</taxon>
        <taxon>Spermatophyta</taxon>
        <taxon>Magnoliopsida</taxon>
        <taxon>eudicotyledons</taxon>
        <taxon>Gunneridae</taxon>
        <taxon>Pentapetalae</taxon>
        <taxon>asterids</taxon>
        <taxon>campanulids</taxon>
        <taxon>Asterales</taxon>
        <taxon>Asteraceae</taxon>
        <taxon>Asteroideae</taxon>
        <taxon>Anthemideae</taxon>
        <taxon>Anthemidinae</taxon>
        <taxon>Tanacetum</taxon>
    </lineage>
</organism>
<feature type="transmembrane region" description="Helical" evidence="1">
    <location>
        <begin position="177"/>
        <end position="210"/>
    </location>
</feature>